<feature type="compositionally biased region" description="Polar residues" evidence="7">
    <location>
        <begin position="962"/>
        <end position="971"/>
    </location>
</feature>
<dbReference type="GO" id="GO:0005737">
    <property type="term" value="C:cytoplasm"/>
    <property type="evidence" value="ECO:0007669"/>
    <property type="project" value="UniProtKB-SubCell"/>
</dbReference>
<sequence length="1612" mass="183330">MQTLRKKTSPLKYKNETTRFLGDGVSFKAKLIGILEVSEARGDRMCQEALSDLKMAIRAAGEHKQRITVNIAIDGLRLRDEKTGDCLYHHPVHKISFIAQDMTDSRAFGYIFGSPDTGHRFFGIKTDKAASQVVIAMRDLFQVVFALKKKEIELAKQHLEKNYLPTSPVFSDSSTAASKPTEKSKSEHKASSSISGSKNSGTAVADLVDLELELNSLQQGLNQMERITPSDPFGSKDDPFGDSFISYPINKLILPPPPSSSRERSSRTSDSGSVLSTKTPPNTAASIDSGTDSLLSAKTKTEFSFSHDFNSSHEEQNSGHWFTPTFGSNQFEESNSLRPTETVTDENHEAKKQEIMSQFDVFTELDPLGTGRSKPYIDKKHFFQELKNPPKKALNELVSSTTSSATQDLFNINFNQTASSKTTSAPSQTIYSNTTNVFSADPFGEDPFVKEDPFAETDFSKQDPFETEFVTQRAARDLHSMFQNNLSKSPKTVGLESSGTLGTSPKSAQFIKTNTFDVQFDDSLSKTQEQSVEVSSESENVPEPPPRHAVTLGEVQPPPLPPKKQGDIVLKPPPRPPHTEENRYDYIEKFEKEKKSMPEIKNVSDMNPPIPVPQRKSMFESNFTTPPERPKKHNQYSSDEDYLTPISFPENPDSLSVLLPPPQRHTKKEQPASESKQNTSISKDSLNNSLEGLDMTLSQLTLSGLNELAGKLNIPPHKLSNMTLVQLTNYLSTFIKSQSSQRKHDCENVFPTFQADFSANFENISNVSTTQSNADSTYDRYAVFRELQEEIKQTKIDTEPEQIQEEKEQLQQKNSDDSQPSSDKLSVEDKYAALREIVEIEIKQTEQNKDEVNQNIVESEGTLNKDTLNEDQEKSVEDINLANKEHNLHEVPEKDIISKDCIIEYMLESKEPKSKTVTPEKSPTRSPVMKSPVPNAITEIIQSSTRLTSGSLSDVLSGSSPEVDNTGSNSDIPKKNLDPTGESWAIFDQSSSRLESKENLGAAQSEEGISPWSSDSKEFGNKSPTNWKKEPKGGKRWKKNRDVENWWDTSADPEGSYYPAHRRSTDSYEDEYYECYDRPRRRRQGSGNWQHGNQQPGGHSSSSRDVSPWEEEPRRRPEGRVGWGKHPRGHSFDRHREAKQVDSWDDDDEDYEYDEEHRSRGHYFQRHGSKETDRDRHSSGGSRDMENDRWDDYSERRYRRRRESSREPKEPKDRWCCPDWNQEKSGRYGARRSNMPDRRERYGEKYRSSRESQDSPWEDEYSNEVEESHSPHFLPTTKKNWKQRPSSASEMDRNTGEIKSRHLLGTGGSDGERDRRYKSARRSRSRDSHFNEPSHRHVSETSSSRVQHRAKPHKPPETEYMEIVSKKETDLGDKKSSLRKKVKESNSLSSEPAVNTFPRKRTARAKFMFDNDFVPSDESPIIREKEDDKFKFDGEYDNAENDVPLSSRSMKGLRQQSLFEKSQMRLEKNFKDRRSESFQESKLSPRYQAKPSSPFEDDFSPSEKADNPVEGNGISSIKEEPDLPEDEEDSFGTKANVTTHPKGRRKILNKNRFSGRTDVNLKKSGSVNIFSTENDPFDDEFFSGNVETGRAQSRDSELRWTEEFEDSDNGRK</sequence>
<feature type="region of interest" description="Disordered" evidence="7">
    <location>
        <begin position="523"/>
        <end position="687"/>
    </location>
</feature>
<feature type="compositionally biased region" description="Basic and acidic residues" evidence="7">
    <location>
        <begin position="1462"/>
        <end position="1479"/>
    </location>
</feature>
<protein>
    <submittedName>
        <fullName evidence="10">Protein disabled isoform X1</fullName>
    </submittedName>
</protein>
<dbReference type="InterPro" id="IPR048561">
    <property type="entry name" value="Dab_PTB"/>
</dbReference>
<feature type="region of interest" description="Disordered" evidence="7">
    <location>
        <begin position="911"/>
        <end position="1063"/>
    </location>
</feature>
<evidence type="ECO:0000313" key="9">
    <source>
        <dbReference type="Proteomes" id="UP000504635"/>
    </source>
</evidence>
<feature type="coiled-coil region" evidence="6">
    <location>
        <begin position="835"/>
        <end position="862"/>
    </location>
</feature>
<feature type="compositionally biased region" description="Low complexity" evidence="7">
    <location>
        <begin position="949"/>
        <end position="960"/>
    </location>
</feature>
<proteinExistence type="predicted"/>
<feature type="compositionally biased region" description="Basic and acidic residues" evidence="7">
    <location>
        <begin position="180"/>
        <end position="190"/>
    </location>
</feature>
<feature type="compositionally biased region" description="Basic and acidic residues" evidence="7">
    <location>
        <begin position="1168"/>
        <end position="1196"/>
    </location>
</feature>
<dbReference type="Gene3D" id="2.30.29.30">
    <property type="entry name" value="Pleckstrin-homology domain (PH domain)/Phosphotyrosine-binding domain (PTB)"/>
    <property type="match status" value="1"/>
</dbReference>
<feature type="region of interest" description="Disordered" evidence="7">
    <location>
        <begin position="247"/>
        <end position="290"/>
    </location>
</feature>
<reference evidence="10" key="1">
    <citation type="submission" date="2025-08" db="UniProtKB">
        <authorList>
            <consortium name="RefSeq"/>
        </authorList>
    </citation>
    <scope>IDENTIFICATION</scope>
    <source>
        <tissue evidence="10">Gonads</tissue>
    </source>
</reference>
<dbReference type="Pfam" id="PF00640">
    <property type="entry name" value="PID"/>
    <property type="match status" value="1"/>
</dbReference>
<dbReference type="SUPFAM" id="SSF50729">
    <property type="entry name" value="PH domain-like"/>
    <property type="match status" value="1"/>
</dbReference>
<dbReference type="PROSITE" id="PS01179">
    <property type="entry name" value="PID"/>
    <property type="match status" value="1"/>
</dbReference>
<evidence type="ECO:0000256" key="5">
    <source>
        <dbReference type="ARBA" id="ARBA00022782"/>
    </source>
</evidence>
<dbReference type="RefSeq" id="XP_030764647.1">
    <property type="nucleotide sequence ID" value="XM_030908787.1"/>
</dbReference>
<feature type="compositionally biased region" description="Basic and acidic residues" evidence="7">
    <location>
        <begin position="1290"/>
        <end position="1300"/>
    </location>
</feature>
<dbReference type="InterPro" id="IPR011993">
    <property type="entry name" value="PH-like_dom_sf"/>
</dbReference>
<dbReference type="FunCoup" id="A0A6J2YML0">
    <property type="interactions" value="214"/>
</dbReference>
<evidence type="ECO:0000256" key="6">
    <source>
        <dbReference type="SAM" id="Coils"/>
    </source>
</evidence>
<feature type="compositionally biased region" description="Basic and acidic residues" evidence="7">
    <location>
        <begin position="1130"/>
        <end position="1142"/>
    </location>
</feature>
<feature type="compositionally biased region" description="Basic and acidic residues" evidence="7">
    <location>
        <begin position="1592"/>
        <end position="1612"/>
    </location>
</feature>
<keyword evidence="3" id="KW-0963">Cytoplasm</keyword>
<organism evidence="9 10">
    <name type="scientific">Sitophilus oryzae</name>
    <name type="common">Rice weevil</name>
    <name type="synonym">Curculio oryzae</name>
    <dbReference type="NCBI Taxonomy" id="7048"/>
    <lineage>
        <taxon>Eukaryota</taxon>
        <taxon>Metazoa</taxon>
        <taxon>Ecdysozoa</taxon>
        <taxon>Arthropoda</taxon>
        <taxon>Hexapoda</taxon>
        <taxon>Insecta</taxon>
        <taxon>Pterygota</taxon>
        <taxon>Neoptera</taxon>
        <taxon>Endopterygota</taxon>
        <taxon>Coleoptera</taxon>
        <taxon>Polyphaga</taxon>
        <taxon>Cucujiformia</taxon>
        <taxon>Curculionidae</taxon>
        <taxon>Dryophthorinae</taxon>
        <taxon>Sitophilus</taxon>
    </lineage>
</organism>
<feature type="compositionally biased region" description="Acidic residues" evidence="7">
    <location>
        <begin position="1143"/>
        <end position="1154"/>
    </location>
</feature>
<dbReference type="GeneID" id="115888906"/>
<gene>
    <name evidence="10" type="primary">LOC115888906</name>
</gene>
<keyword evidence="9" id="KW-1185">Reference proteome</keyword>
<evidence type="ECO:0000256" key="4">
    <source>
        <dbReference type="ARBA" id="ARBA00022553"/>
    </source>
</evidence>
<keyword evidence="4" id="KW-0597">Phosphoprotein</keyword>
<feature type="region of interest" description="Disordered" evidence="7">
    <location>
        <begin position="170"/>
        <end position="200"/>
    </location>
</feature>
<feature type="domain" description="PID" evidence="8">
    <location>
        <begin position="21"/>
        <end position="153"/>
    </location>
</feature>
<dbReference type="CDD" id="cd01215">
    <property type="entry name" value="PTB_Dab"/>
    <property type="match status" value="1"/>
</dbReference>
<evidence type="ECO:0000256" key="7">
    <source>
        <dbReference type="SAM" id="MobiDB-lite"/>
    </source>
</evidence>
<dbReference type="FunFam" id="2.30.29.30:FF:000262">
    <property type="entry name" value="Disabled, isoform F"/>
    <property type="match status" value="1"/>
</dbReference>
<feature type="compositionally biased region" description="Polar residues" evidence="7">
    <location>
        <begin position="915"/>
        <end position="925"/>
    </location>
</feature>
<feature type="compositionally biased region" description="Polar residues" evidence="7">
    <location>
        <begin position="672"/>
        <end position="687"/>
    </location>
</feature>
<evidence type="ECO:0000313" key="10">
    <source>
        <dbReference type="RefSeq" id="XP_030764647.1"/>
    </source>
</evidence>
<name>A0A6J2YML0_SITOR</name>
<feature type="compositionally biased region" description="Basic and acidic residues" evidence="7">
    <location>
        <begin position="1325"/>
        <end position="1339"/>
    </location>
</feature>
<dbReference type="SMART" id="SM00462">
    <property type="entry name" value="PTB"/>
    <property type="match status" value="1"/>
</dbReference>
<feature type="compositionally biased region" description="Low complexity" evidence="7">
    <location>
        <begin position="191"/>
        <end position="200"/>
    </location>
</feature>
<feature type="compositionally biased region" description="Basic and acidic residues" evidence="7">
    <location>
        <begin position="793"/>
        <end position="816"/>
    </location>
</feature>
<feature type="compositionally biased region" description="Basic and acidic residues" evidence="7">
    <location>
        <begin position="1204"/>
        <end position="1226"/>
    </location>
</feature>
<dbReference type="GO" id="GO:0030154">
    <property type="term" value="P:cell differentiation"/>
    <property type="evidence" value="ECO:0007669"/>
    <property type="project" value="UniProtKB-KW"/>
</dbReference>
<dbReference type="InParanoid" id="A0A6J2YML0"/>
<dbReference type="InterPro" id="IPR006020">
    <property type="entry name" value="PTB/PI_dom"/>
</dbReference>
<feature type="region of interest" description="Disordered" evidence="7">
    <location>
        <begin position="1075"/>
        <end position="1544"/>
    </location>
</feature>
<keyword evidence="2" id="KW-0217">Developmental protein</keyword>
<dbReference type="KEGG" id="soy:115888906"/>
<feature type="compositionally biased region" description="Basic and acidic residues" evidence="7">
    <location>
        <begin position="577"/>
        <end position="598"/>
    </location>
</feature>
<feature type="compositionally biased region" description="Low complexity" evidence="7">
    <location>
        <begin position="531"/>
        <end position="541"/>
    </location>
</feature>
<comment type="subcellular location">
    <subcellularLocation>
        <location evidence="1">Cytoplasm</location>
    </subcellularLocation>
</comment>
<evidence type="ECO:0000256" key="2">
    <source>
        <dbReference type="ARBA" id="ARBA00022473"/>
    </source>
</evidence>
<feature type="compositionally biased region" description="Polar residues" evidence="7">
    <location>
        <begin position="1085"/>
        <end position="1105"/>
    </location>
</feature>
<feature type="compositionally biased region" description="Polar residues" evidence="7">
    <location>
        <begin position="1444"/>
        <end position="1460"/>
    </location>
</feature>
<dbReference type="OrthoDB" id="10069833at2759"/>
<keyword evidence="5" id="KW-0221">Differentiation</keyword>
<feature type="compositionally biased region" description="Acidic residues" evidence="7">
    <location>
        <begin position="1256"/>
        <end position="1265"/>
    </location>
</feature>
<feature type="compositionally biased region" description="Basic and acidic residues" evidence="7">
    <location>
        <begin position="1420"/>
        <end position="1434"/>
    </location>
</feature>
<feature type="compositionally biased region" description="Basic and acidic residues" evidence="7">
    <location>
        <begin position="1364"/>
        <end position="1376"/>
    </location>
</feature>
<dbReference type="PANTHER" id="PTHR47695">
    <property type="entry name" value="PID DOMAIN-CONTAINING PROTEIN"/>
    <property type="match status" value="1"/>
</dbReference>
<feature type="compositionally biased region" description="Polar residues" evidence="7">
    <location>
        <begin position="277"/>
        <end position="290"/>
    </location>
</feature>
<accession>A0A6J2YML0</accession>
<feature type="compositionally biased region" description="Basic and acidic residues" evidence="7">
    <location>
        <begin position="1234"/>
        <end position="1253"/>
    </location>
</feature>
<feature type="region of interest" description="Disordered" evidence="7">
    <location>
        <begin position="1586"/>
        <end position="1612"/>
    </location>
</feature>
<keyword evidence="6" id="KW-0175">Coiled coil</keyword>
<dbReference type="PANTHER" id="PTHR47695:SF3">
    <property type="entry name" value="PID DOMAIN-CONTAINING PROTEIN"/>
    <property type="match status" value="1"/>
</dbReference>
<dbReference type="Proteomes" id="UP000504635">
    <property type="component" value="Unplaced"/>
</dbReference>
<evidence type="ECO:0000256" key="3">
    <source>
        <dbReference type="ARBA" id="ARBA00022490"/>
    </source>
</evidence>
<evidence type="ECO:0000256" key="1">
    <source>
        <dbReference type="ARBA" id="ARBA00004496"/>
    </source>
</evidence>
<evidence type="ECO:0000259" key="8">
    <source>
        <dbReference type="PROSITE" id="PS01179"/>
    </source>
</evidence>
<feature type="region of interest" description="Disordered" evidence="7">
    <location>
        <begin position="793"/>
        <end position="827"/>
    </location>
</feature>
<dbReference type="CTD" id="39866"/>